<feature type="domain" description="2,6-dihydroxypyridine 3-monooxygenase substrate binding" evidence="1">
    <location>
        <begin position="170"/>
        <end position="298"/>
    </location>
</feature>
<evidence type="ECO:0000259" key="1">
    <source>
        <dbReference type="Pfam" id="PF22607"/>
    </source>
</evidence>
<evidence type="ECO:0000313" key="2">
    <source>
        <dbReference type="EMBL" id="CAA9288873.1"/>
    </source>
</evidence>
<dbReference type="InterPro" id="IPR053212">
    <property type="entry name" value="DHP_3-monooxygenase"/>
</dbReference>
<dbReference type="AlphaFoldDB" id="A0A6J4JW21"/>
<dbReference type="SUPFAM" id="SSF54373">
    <property type="entry name" value="FAD-linked reductases, C-terminal domain"/>
    <property type="match status" value="1"/>
</dbReference>
<dbReference type="PANTHER" id="PTHR47469:SF2">
    <property type="entry name" value="OS06G0597600 PROTEIN"/>
    <property type="match status" value="1"/>
</dbReference>
<gene>
    <name evidence="2" type="ORF">AVDCRST_MAG08-4462</name>
</gene>
<dbReference type="NCBIfam" id="NF005566">
    <property type="entry name" value="PRK07236.1"/>
    <property type="match status" value="1"/>
</dbReference>
<accession>A0A6J4JW21</accession>
<protein>
    <recommendedName>
        <fullName evidence="1">2,6-dihydroxypyridine 3-monooxygenase substrate binding domain-containing protein</fullName>
    </recommendedName>
</protein>
<dbReference type="Gene3D" id="3.50.50.60">
    <property type="entry name" value="FAD/NAD(P)-binding domain"/>
    <property type="match status" value="2"/>
</dbReference>
<dbReference type="EMBL" id="CADCTG010000356">
    <property type="protein sequence ID" value="CAA9288873.1"/>
    <property type="molecule type" value="Genomic_DNA"/>
</dbReference>
<name>A0A6J4JW21_9PROT</name>
<proteinExistence type="predicted"/>
<dbReference type="SUPFAM" id="SSF51905">
    <property type="entry name" value="FAD/NAD(P)-binding domain"/>
    <property type="match status" value="1"/>
</dbReference>
<dbReference type="InterPro" id="IPR036188">
    <property type="entry name" value="FAD/NAD-bd_sf"/>
</dbReference>
<organism evidence="2">
    <name type="scientific">uncultured Acetobacteraceae bacterium</name>
    <dbReference type="NCBI Taxonomy" id="169975"/>
    <lineage>
        <taxon>Bacteria</taxon>
        <taxon>Pseudomonadati</taxon>
        <taxon>Pseudomonadota</taxon>
        <taxon>Alphaproteobacteria</taxon>
        <taxon>Acetobacterales</taxon>
        <taxon>Acetobacteraceae</taxon>
        <taxon>environmental samples</taxon>
    </lineage>
</organism>
<sequence length="392" mass="41484">MSPTDHALPRVAVAVAGGSIGGLCAGIALRGYGADVDIYERHAGSVETRGAGIVVQDELTGLLRRHGAPPLPTTSCRVRRYLEPAGGNGSAQAMPQRFTSWEAIYRTLRATFPEAHYHTGAAIQGFETGGGAVRADVEGRGTVEADLLVVADGAQSETRRRLLPDVAPHYAGYVAWRGTLDEADAPTGLAASFDGAFTFSEARSGGHILAYLIPGANADVAPGRRRLNWVWYTHADDADLDRLLTDRDGRRHRSSLPQGGAAEGVVTALRDTARREVHPRLAELVAATPDPFIQTIVDVVVPRTVFGRACLLGDAAFVVRPHTAAAAAKAAGEATRLADALRRAPADVDAALASWQGGQLRAGRELTRYGVALGDRWAAARTAPNEQCDRTP</sequence>
<dbReference type="PANTHER" id="PTHR47469">
    <property type="entry name" value="MONOOXYGENASE-LIKE"/>
    <property type="match status" value="1"/>
</dbReference>
<dbReference type="Pfam" id="PF22607">
    <property type="entry name" value="FAD_binding-like"/>
    <property type="match status" value="1"/>
</dbReference>
<reference evidence="2" key="1">
    <citation type="submission" date="2020-02" db="EMBL/GenBank/DDBJ databases">
        <authorList>
            <person name="Meier V. D."/>
        </authorList>
    </citation>
    <scope>NUCLEOTIDE SEQUENCE</scope>
    <source>
        <strain evidence="2">AVDCRST_MAG08</strain>
    </source>
</reference>
<dbReference type="PRINTS" id="PR00420">
    <property type="entry name" value="RNGMNOXGNASE"/>
</dbReference>
<dbReference type="InterPro" id="IPR054707">
    <property type="entry name" value="DhpH_subs-bd"/>
</dbReference>